<keyword evidence="3" id="KW-1185">Reference proteome</keyword>
<dbReference type="EMBL" id="JAHRHJ020000002">
    <property type="protein sequence ID" value="KAH9324949.1"/>
    <property type="molecule type" value="Genomic_DNA"/>
</dbReference>
<feature type="region of interest" description="Disordered" evidence="1">
    <location>
        <begin position="1"/>
        <end position="25"/>
    </location>
</feature>
<sequence>TMSDATSATQAHLSSQQPPKRPRNEISTLISIDNINNYKFGEIFEGDVMAAYKTVLDEQRGKELLRVDLTDKK</sequence>
<accession>A0AA38LI82</accession>
<evidence type="ECO:0000256" key="1">
    <source>
        <dbReference type="SAM" id="MobiDB-lite"/>
    </source>
</evidence>
<comment type="caution">
    <text evidence="2">The sequence shown here is derived from an EMBL/GenBank/DDBJ whole genome shotgun (WGS) entry which is preliminary data.</text>
</comment>
<proteinExistence type="predicted"/>
<feature type="non-terminal residue" evidence="2">
    <location>
        <position position="1"/>
    </location>
</feature>
<feature type="compositionally biased region" description="Polar residues" evidence="1">
    <location>
        <begin position="1"/>
        <end position="18"/>
    </location>
</feature>
<feature type="non-terminal residue" evidence="2">
    <location>
        <position position="73"/>
    </location>
</feature>
<evidence type="ECO:0000313" key="2">
    <source>
        <dbReference type="EMBL" id="KAH9324949.1"/>
    </source>
</evidence>
<gene>
    <name evidence="2" type="ORF">KI387_005127</name>
</gene>
<dbReference type="Proteomes" id="UP000824469">
    <property type="component" value="Unassembled WGS sequence"/>
</dbReference>
<dbReference type="AlphaFoldDB" id="A0AA38LI82"/>
<name>A0AA38LI82_TAXCH</name>
<reference evidence="2 3" key="1">
    <citation type="journal article" date="2021" name="Nat. Plants">
        <title>The Taxus genome provides insights into paclitaxel biosynthesis.</title>
        <authorList>
            <person name="Xiong X."/>
            <person name="Gou J."/>
            <person name="Liao Q."/>
            <person name="Li Y."/>
            <person name="Zhou Q."/>
            <person name="Bi G."/>
            <person name="Li C."/>
            <person name="Du R."/>
            <person name="Wang X."/>
            <person name="Sun T."/>
            <person name="Guo L."/>
            <person name="Liang H."/>
            <person name="Lu P."/>
            <person name="Wu Y."/>
            <person name="Zhang Z."/>
            <person name="Ro D.K."/>
            <person name="Shang Y."/>
            <person name="Huang S."/>
            <person name="Yan J."/>
        </authorList>
    </citation>
    <scope>NUCLEOTIDE SEQUENCE [LARGE SCALE GENOMIC DNA]</scope>
    <source>
        <strain evidence="2">Ta-2019</strain>
    </source>
</reference>
<protein>
    <submittedName>
        <fullName evidence="2">Uncharacterized protein</fullName>
    </submittedName>
</protein>
<organism evidence="2 3">
    <name type="scientific">Taxus chinensis</name>
    <name type="common">Chinese yew</name>
    <name type="synonym">Taxus wallichiana var. chinensis</name>
    <dbReference type="NCBI Taxonomy" id="29808"/>
    <lineage>
        <taxon>Eukaryota</taxon>
        <taxon>Viridiplantae</taxon>
        <taxon>Streptophyta</taxon>
        <taxon>Embryophyta</taxon>
        <taxon>Tracheophyta</taxon>
        <taxon>Spermatophyta</taxon>
        <taxon>Pinopsida</taxon>
        <taxon>Pinidae</taxon>
        <taxon>Conifers II</taxon>
        <taxon>Cupressales</taxon>
        <taxon>Taxaceae</taxon>
        <taxon>Taxus</taxon>
    </lineage>
</organism>
<evidence type="ECO:0000313" key="3">
    <source>
        <dbReference type="Proteomes" id="UP000824469"/>
    </source>
</evidence>